<feature type="compositionally biased region" description="Basic residues" evidence="1">
    <location>
        <begin position="217"/>
        <end position="229"/>
    </location>
</feature>
<reference evidence="3" key="1">
    <citation type="journal article" date="2019" name="Nat. Commun.">
        <title>Expansion of phycobilisome linker gene families in mesophilic red algae.</title>
        <authorList>
            <person name="Lee J."/>
            <person name="Kim D."/>
            <person name="Bhattacharya D."/>
            <person name="Yoon H.S."/>
        </authorList>
    </citation>
    <scope>NUCLEOTIDE SEQUENCE [LARGE SCALE GENOMIC DNA]</scope>
    <source>
        <strain evidence="3">CCMP 1328</strain>
    </source>
</reference>
<feature type="compositionally biased region" description="Low complexity" evidence="1">
    <location>
        <begin position="176"/>
        <end position="208"/>
    </location>
</feature>
<evidence type="ECO:0000313" key="2">
    <source>
        <dbReference type="EMBL" id="KAA8492559.1"/>
    </source>
</evidence>
<keyword evidence="3" id="KW-1185">Reference proteome</keyword>
<protein>
    <submittedName>
        <fullName evidence="2">Uncharacterized protein</fullName>
    </submittedName>
</protein>
<gene>
    <name evidence="2" type="ORF">FVE85_8066</name>
</gene>
<sequence length="336" mass="36080">MNGNSAEGDSGLEFSSGEEWFPGNVRPGNPKNTSAPAKRRKKAPGYVLPVPEDTAISQDVSELEADLVFSAKDPSALGAGGGNCLVFDDESARLEPIGRNISIHELISLLSPRLDEDTRKAIFSYYGDWSEGKLGAPELFQSIQRSVPASLLEKQVVELMASKAEMFRVLKRGQLTRQNSGGSSRRRGSAQNNARRSSAHASGSATASEMPTTVSKRPAHGPRNARKSRSAAMRTTGAGMQGAVLTAANAPVEQTHLPVLNLEDPAGPIHEGKGDRATTSILSFRPVDVAEPTRCRQSTQHGLEAALDWAISLHNVLQELSNCVYKSVVDHTYQIL</sequence>
<feature type="region of interest" description="Disordered" evidence="1">
    <location>
        <begin position="172"/>
        <end position="235"/>
    </location>
</feature>
<organism evidence="2 3">
    <name type="scientific">Porphyridium purpureum</name>
    <name type="common">Red alga</name>
    <name type="synonym">Porphyridium cruentum</name>
    <dbReference type="NCBI Taxonomy" id="35688"/>
    <lineage>
        <taxon>Eukaryota</taxon>
        <taxon>Rhodophyta</taxon>
        <taxon>Bangiophyceae</taxon>
        <taxon>Porphyridiales</taxon>
        <taxon>Porphyridiaceae</taxon>
        <taxon>Porphyridium</taxon>
    </lineage>
</organism>
<dbReference type="EMBL" id="VRMN01000009">
    <property type="protein sequence ID" value="KAA8492559.1"/>
    <property type="molecule type" value="Genomic_DNA"/>
</dbReference>
<evidence type="ECO:0000313" key="3">
    <source>
        <dbReference type="Proteomes" id="UP000324585"/>
    </source>
</evidence>
<dbReference type="Proteomes" id="UP000324585">
    <property type="component" value="Unassembled WGS sequence"/>
</dbReference>
<name>A0A5J4YMA4_PORPP</name>
<comment type="caution">
    <text evidence="2">The sequence shown here is derived from an EMBL/GenBank/DDBJ whole genome shotgun (WGS) entry which is preliminary data.</text>
</comment>
<accession>A0A5J4YMA4</accession>
<proteinExistence type="predicted"/>
<dbReference type="AlphaFoldDB" id="A0A5J4YMA4"/>
<evidence type="ECO:0000256" key="1">
    <source>
        <dbReference type="SAM" id="MobiDB-lite"/>
    </source>
</evidence>
<feature type="region of interest" description="Disordered" evidence="1">
    <location>
        <begin position="1"/>
        <end position="45"/>
    </location>
</feature>